<dbReference type="InterPro" id="IPR007137">
    <property type="entry name" value="DUF348"/>
</dbReference>
<proteinExistence type="predicted"/>
<dbReference type="Pfam" id="PF03990">
    <property type="entry name" value="DUF348"/>
    <property type="match status" value="2"/>
</dbReference>
<dbReference type="CDD" id="cd22786">
    <property type="entry name" value="DPBB_YuiC-like"/>
    <property type="match status" value="1"/>
</dbReference>
<dbReference type="GO" id="GO:0019867">
    <property type="term" value="C:outer membrane"/>
    <property type="evidence" value="ECO:0007669"/>
    <property type="project" value="InterPro"/>
</dbReference>
<dbReference type="Pfam" id="PF07501">
    <property type="entry name" value="G5"/>
    <property type="match status" value="1"/>
</dbReference>
<evidence type="ECO:0000313" key="3">
    <source>
        <dbReference type="EMBL" id="PSR21602.1"/>
    </source>
</evidence>
<evidence type="ECO:0000259" key="2">
    <source>
        <dbReference type="PROSITE" id="PS51109"/>
    </source>
</evidence>
<keyword evidence="1" id="KW-0732">Signal</keyword>
<sequence>MGAAVAGSQFRQVDIVVQGPKHKRHLSIWTFSHTVKGILHKAGVPANRHDVIEPSRIVTPGHPIIVRKAVPVMVLMDNRRMHVWTTRYNVQAVLSAAKIKMRPLDLVRPALNAKITSSTTVNVIQRWWVTKRIRQKIPFGVRHVPDPYLPQGRVMIHRSGQFGERVAVVRDLMQAGKVVKSQVIGMHEWHSPQWEIIYYGTAHPISRGTAVPQFSAAIPMVSTAYWPDPAWSSGYTATGVRAGYGIAAVDPAVIPLGTRLYIPGYGFAVAADVGGAIVGDRIDLCYDDAQQAVDWGVRDVTVYILSSY</sequence>
<organism evidence="3 4">
    <name type="scientific">Sulfobacillus acidophilus</name>
    <dbReference type="NCBI Taxonomy" id="53633"/>
    <lineage>
        <taxon>Bacteria</taxon>
        <taxon>Bacillati</taxon>
        <taxon>Bacillota</taxon>
        <taxon>Clostridia</taxon>
        <taxon>Eubacteriales</taxon>
        <taxon>Clostridiales Family XVII. Incertae Sedis</taxon>
        <taxon>Sulfobacillus</taxon>
    </lineage>
</organism>
<accession>A0A2T2WH78</accession>
<dbReference type="AlphaFoldDB" id="A0A2T2WH78"/>
<dbReference type="EMBL" id="PXYV01000031">
    <property type="protein sequence ID" value="PSR21602.1"/>
    <property type="molecule type" value="Genomic_DNA"/>
</dbReference>
<protein>
    <recommendedName>
        <fullName evidence="2">G5 domain-containing protein</fullName>
    </recommendedName>
</protein>
<dbReference type="SUPFAM" id="SSF50685">
    <property type="entry name" value="Barwin-like endoglucanases"/>
    <property type="match status" value="1"/>
</dbReference>
<dbReference type="Proteomes" id="UP000241848">
    <property type="component" value="Unassembled WGS sequence"/>
</dbReference>
<evidence type="ECO:0000256" key="1">
    <source>
        <dbReference type="ARBA" id="ARBA00022729"/>
    </source>
</evidence>
<reference evidence="3 4" key="1">
    <citation type="journal article" date="2014" name="BMC Genomics">
        <title>Comparison of environmental and isolate Sulfobacillus genomes reveals diverse carbon, sulfur, nitrogen, and hydrogen metabolisms.</title>
        <authorList>
            <person name="Justice N.B."/>
            <person name="Norman A."/>
            <person name="Brown C.T."/>
            <person name="Singh A."/>
            <person name="Thomas B.C."/>
            <person name="Banfield J.F."/>
        </authorList>
    </citation>
    <scope>NUCLEOTIDE SEQUENCE [LARGE SCALE GENOMIC DNA]</scope>
    <source>
        <strain evidence="3">AMDSBA3</strain>
    </source>
</reference>
<dbReference type="GO" id="GO:0004553">
    <property type="term" value="F:hydrolase activity, hydrolyzing O-glycosyl compounds"/>
    <property type="evidence" value="ECO:0007669"/>
    <property type="project" value="InterPro"/>
</dbReference>
<dbReference type="PROSITE" id="PS51109">
    <property type="entry name" value="G5"/>
    <property type="match status" value="1"/>
</dbReference>
<dbReference type="InterPro" id="IPR010611">
    <property type="entry name" value="3D_dom"/>
</dbReference>
<dbReference type="GO" id="GO:0009254">
    <property type="term" value="P:peptidoglycan turnover"/>
    <property type="evidence" value="ECO:0007669"/>
    <property type="project" value="InterPro"/>
</dbReference>
<name>A0A2T2WH78_9FIRM</name>
<dbReference type="InterPro" id="IPR051933">
    <property type="entry name" value="Resuscitation_pf_RpfB"/>
</dbReference>
<dbReference type="Gene3D" id="2.40.40.10">
    <property type="entry name" value="RlpA-like domain"/>
    <property type="match status" value="1"/>
</dbReference>
<dbReference type="PANTHER" id="PTHR39160">
    <property type="entry name" value="CELL WALL-BINDING PROTEIN YOCH"/>
    <property type="match status" value="1"/>
</dbReference>
<evidence type="ECO:0000313" key="4">
    <source>
        <dbReference type="Proteomes" id="UP000241848"/>
    </source>
</evidence>
<dbReference type="InterPro" id="IPR011098">
    <property type="entry name" value="G5_dom"/>
</dbReference>
<dbReference type="PANTHER" id="PTHR39160:SF4">
    <property type="entry name" value="RESUSCITATION-PROMOTING FACTOR RPFB"/>
    <property type="match status" value="1"/>
</dbReference>
<gene>
    <name evidence="3" type="ORF">C7B45_10290</name>
</gene>
<dbReference type="InterPro" id="IPR036908">
    <property type="entry name" value="RlpA-like_sf"/>
</dbReference>
<dbReference type="Pfam" id="PF06725">
    <property type="entry name" value="3D"/>
    <property type="match status" value="1"/>
</dbReference>
<feature type="domain" description="G5" evidence="2">
    <location>
        <begin position="123"/>
        <end position="203"/>
    </location>
</feature>
<comment type="caution">
    <text evidence="3">The sequence shown here is derived from an EMBL/GenBank/DDBJ whole genome shotgun (WGS) entry which is preliminary data.</text>
</comment>
<dbReference type="Gene3D" id="2.20.230.10">
    <property type="entry name" value="Resuscitation-promoting factor rpfb"/>
    <property type="match status" value="1"/>
</dbReference>